<dbReference type="PROSITE" id="PS51202">
    <property type="entry name" value="RCK_C"/>
    <property type="match status" value="1"/>
</dbReference>
<protein>
    <submittedName>
        <fullName evidence="6">Transcriptional regulator</fullName>
    </submittedName>
</protein>
<sequence length="199" mass="22402">MEQSRYQEIALEIAHSIVMSEYQEGERIHGRSTLAGRFNVSPETIRRAIAILQNAGVVMVNQGIGITVTSKAQAEKFLRAFDQKTEVHVFLSELNEYMEKRRQLDLKIEGHLNKILLYTDRMMSRWMDVAEVEVGKDSVAAGQTLTQLKIRERTGLTVVAVVRKGIEQFSPNSGFVIESGDVLLVVGAEQGREKLQEIL</sequence>
<evidence type="ECO:0000256" key="1">
    <source>
        <dbReference type="ARBA" id="ARBA00023015"/>
    </source>
</evidence>
<name>W0E641_9FIRM</name>
<organism evidence="6 7">
    <name type="scientific">Desulfitobacterium metallireducens DSM 15288</name>
    <dbReference type="NCBI Taxonomy" id="871968"/>
    <lineage>
        <taxon>Bacteria</taxon>
        <taxon>Bacillati</taxon>
        <taxon>Bacillota</taxon>
        <taxon>Clostridia</taxon>
        <taxon>Eubacteriales</taxon>
        <taxon>Desulfitobacteriaceae</taxon>
        <taxon>Desulfitobacterium</taxon>
    </lineage>
</organism>
<keyword evidence="3" id="KW-0804">Transcription</keyword>
<dbReference type="GO" id="GO:0045892">
    <property type="term" value="P:negative regulation of DNA-templated transcription"/>
    <property type="evidence" value="ECO:0007669"/>
    <property type="project" value="TreeGrafter"/>
</dbReference>
<gene>
    <name evidence="6" type="ORF">DESME_04105</name>
</gene>
<dbReference type="HOGENOM" id="CLU_112362_0_0_9"/>
<evidence type="ECO:0000259" key="4">
    <source>
        <dbReference type="PROSITE" id="PS50949"/>
    </source>
</evidence>
<dbReference type="PROSITE" id="PS50949">
    <property type="entry name" value="HTH_GNTR"/>
    <property type="match status" value="1"/>
</dbReference>
<dbReference type="KEGG" id="dmt:DESME_04105"/>
<dbReference type="GO" id="GO:0006813">
    <property type="term" value="P:potassium ion transport"/>
    <property type="evidence" value="ECO:0007669"/>
    <property type="project" value="InterPro"/>
</dbReference>
<dbReference type="InterPro" id="IPR036721">
    <property type="entry name" value="RCK_C_sf"/>
</dbReference>
<dbReference type="GO" id="GO:0008324">
    <property type="term" value="F:monoatomic cation transmembrane transporter activity"/>
    <property type="evidence" value="ECO:0007669"/>
    <property type="project" value="InterPro"/>
</dbReference>
<dbReference type="SUPFAM" id="SSF46785">
    <property type="entry name" value="Winged helix' DNA-binding domain"/>
    <property type="match status" value="1"/>
</dbReference>
<dbReference type="AlphaFoldDB" id="W0E641"/>
<proteinExistence type="predicted"/>
<evidence type="ECO:0000256" key="2">
    <source>
        <dbReference type="ARBA" id="ARBA00023125"/>
    </source>
</evidence>
<dbReference type="OrthoDB" id="226679at2"/>
<keyword evidence="7" id="KW-1185">Reference proteome</keyword>
<keyword evidence="2" id="KW-0238">DNA-binding</keyword>
<accession>W0E641</accession>
<evidence type="ECO:0000313" key="7">
    <source>
        <dbReference type="Proteomes" id="UP000010847"/>
    </source>
</evidence>
<dbReference type="PANTHER" id="PTHR44846:SF1">
    <property type="entry name" value="MANNOSYL-D-GLYCERATE TRANSPORT_METABOLISM SYSTEM REPRESSOR MNGR-RELATED"/>
    <property type="match status" value="1"/>
</dbReference>
<feature type="domain" description="RCK C-terminal" evidence="5">
    <location>
        <begin position="117"/>
        <end position="199"/>
    </location>
</feature>
<evidence type="ECO:0000259" key="5">
    <source>
        <dbReference type="PROSITE" id="PS51202"/>
    </source>
</evidence>
<dbReference type="RefSeq" id="WP_006715164.1">
    <property type="nucleotide sequence ID" value="NZ_CP007032.1"/>
</dbReference>
<dbReference type="GO" id="GO:0003677">
    <property type="term" value="F:DNA binding"/>
    <property type="evidence" value="ECO:0007669"/>
    <property type="project" value="UniProtKB-KW"/>
</dbReference>
<dbReference type="PANTHER" id="PTHR44846">
    <property type="entry name" value="MANNOSYL-D-GLYCERATE TRANSPORT/METABOLISM SYSTEM REPRESSOR MNGR-RELATED"/>
    <property type="match status" value="1"/>
</dbReference>
<dbReference type="Gene3D" id="3.30.70.1450">
    <property type="entry name" value="Regulator of K+ conductance, C-terminal domain"/>
    <property type="match status" value="1"/>
</dbReference>
<dbReference type="InterPro" id="IPR036388">
    <property type="entry name" value="WH-like_DNA-bd_sf"/>
</dbReference>
<dbReference type="Proteomes" id="UP000010847">
    <property type="component" value="Chromosome"/>
</dbReference>
<dbReference type="SMART" id="SM00345">
    <property type="entry name" value="HTH_GNTR"/>
    <property type="match status" value="1"/>
</dbReference>
<feature type="domain" description="HTH gntR-type" evidence="4">
    <location>
        <begin position="3"/>
        <end position="71"/>
    </location>
</feature>
<dbReference type="InterPro" id="IPR036390">
    <property type="entry name" value="WH_DNA-bd_sf"/>
</dbReference>
<reference evidence="6 7" key="1">
    <citation type="submission" date="2013-12" db="EMBL/GenBank/DDBJ databases">
        <authorList>
            <consortium name="DOE Joint Genome Institute"/>
            <person name="Smidt H."/>
            <person name="Huntemann M."/>
            <person name="Han J."/>
            <person name="Chen A."/>
            <person name="Kyrpides N."/>
            <person name="Mavromatis K."/>
            <person name="Markowitz V."/>
            <person name="Palaniappan K."/>
            <person name="Ivanova N."/>
            <person name="Schaumberg A."/>
            <person name="Pati A."/>
            <person name="Liolios K."/>
            <person name="Nordberg H.P."/>
            <person name="Cantor M.N."/>
            <person name="Hua S.X."/>
            <person name="Woyke T."/>
        </authorList>
    </citation>
    <scope>NUCLEOTIDE SEQUENCE [LARGE SCALE GENOMIC DNA]</scope>
    <source>
        <strain evidence="7">DSM 15288</strain>
    </source>
</reference>
<evidence type="ECO:0000256" key="3">
    <source>
        <dbReference type="ARBA" id="ARBA00023163"/>
    </source>
</evidence>
<dbReference type="InterPro" id="IPR006037">
    <property type="entry name" value="RCK_C"/>
</dbReference>
<dbReference type="EMBL" id="CP007032">
    <property type="protein sequence ID" value="AHF06335.1"/>
    <property type="molecule type" value="Genomic_DNA"/>
</dbReference>
<dbReference type="GO" id="GO:0003700">
    <property type="term" value="F:DNA-binding transcription factor activity"/>
    <property type="evidence" value="ECO:0007669"/>
    <property type="project" value="InterPro"/>
</dbReference>
<evidence type="ECO:0000313" key="6">
    <source>
        <dbReference type="EMBL" id="AHF06335.1"/>
    </source>
</evidence>
<dbReference type="STRING" id="871968.DESME_04105"/>
<dbReference type="InterPro" id="IPR050679">
    <property type="entry name" value="Bact_HTH_transcr_reg"/>
</dbReference>
<dbReference type="Pfam" id="PF00392">
    <property type="entry name" value="GntR"/>
    <property type="match status" value="1"/>
</dbReference>
<dbReference type="Pfam" id="PF02080">
    <property type="entry name" value="TrkA_C"/>
    <property type="match status" value="1"/>
</dbReference>
<dbReference type="SUPFAM" id="SSF116726">
    <property type="entry name" value="TrkA C-terminal domain-like"/>
    <property type="match status" value="1"/>
</dbReference>
<dbReference type="Gene3D" id="1.10.10.10">
    <property type="entry name" value="Winged helix-like DNA-binding domain superfamily/Winged helix DNA-binding domain"/>
    <property type="match status" value="1"/>
</dbReference>
<dbReference type="eggNOG" id="COG2188">
    <property type="taxonomic scope" value="Bacteria"/>
</dbReference>
<dbReference type="InterPro" id="IPR000524">
    <property type="entry name" value="Tscrpt_reg_HTH_GntR"/>
</dbReference>
<keyword evidence="1" id="KW-0805">Transcription regulation</keyword>